<sequence length="42" mass="4892">MSRKIYIIIAMVFMVVLSVSTFFIIRNHIDSAKQNEVYDNLA</sequence>
<organism evidence="2 3">
    <name type="scientific">Faecalitalea cylindroides ATCC 27803</name>
    <dbReference type="NCBI Taxonomy" id="649755"/>
    <lineage>
        <taxon>Bacteria</taxon>
        <taxon>Bacillati</taxon>
        <taxon>Bacillota</taxon>
        <taxon>Erysipelotrichia</taxon>
        <taxon>Erysipelotrichales</taxon>
        <taxon>Erysipelotrichaceae</taxon>
        <taxon>Faecalitalea</taxon>
    </lineage>
</organism>
<keyword evidence="1" id="KW-1133">Transmembrane helix</keyword>
<accession>U2NSZ3</accession>
<protein>
    <submittedName>
        <fullName evidence="2">Uncharacterized protein</fullName>
    </submittedName>
</protein>
<feature type="non-terminal residue" evidence="2">
    <location>
        <position position="42"/>
    </location>
</feature>
<evidence type="ECO:0000313" key="3">
    <source>
        <dbReference type="Proteomes" id="UP000016658"/>
    </source>
</evidence>
<keyword evidence="1" id="KW-0472">Membrane</keyword>
<feature type="transmembrane region" description="Helical" evidence="1">
    <location>
        <begin position="6"/>
        <end position="25"/>
    </location>
</feature>
<name>U2NSZ3_9FIRM</name>
<gene>
    <name evidence="2" type="ORF">HMPREF0367_01965</name>
</gene>
<dbReference type="EMBL" id="AWVI01000120">
    <property type="protein sequence ID" value="ERK41145.1"/>
    <property type="molecule type" value="Genomic_DNA"/>
</dbReference>
<keyword evidence="1" id="KW-0812">Transmembrane</keyword>
<evidence type="ECO:0000256" key="1">
    <source>
        <dbReference type="SAM" id="Phobius"/>
    </source>
</evidence>
<reference evidence="2 3" key="1">
    <citation type="submission" date="2013-06" db="EMBL/GenBank/DDBJ databases">
        <authorList>
            <person name="Weinstock G."/>
            <person name="Sodergren E."/>
            <person name="Lobos E.A."/>
            <person name="Fulton L."/>
            <person name="Fulton R."/>
            <person name="Courtney L."/>
            <person name="Fronick C."/>
            <person name="O'Laughlin M."/>
            <person name="Godfrey J."/>
            <person name="Wilson R.M."/>
            <person name="Miner T."/>
            <person name="Farmer C."/>
            <person name="Delehaunty K."/>
            <person name="Cordes M."/>
            <person name="Minx P."/>
            <person name="Tomlinson C."/>
            <person name="Chen J."/>
            <person name="Wollam A."/>
            <person name="Pepin K.H."/>
            <person name="Bhonagiri V."/>
            <person name="Zhang X."/>
            <person name="Warren W."/>
            <person name="Mitreva M."/>
            <person name="Mardis E.R."/>
            <person name="Wilson R.K."/>
        </authorList>
    </citation>
    <scope>NUCLEOTIDE SEQUENCE [LARGE SCALE GENOMIC DNA]</scope>
    <source>
        <strain evidence="2 3">ATCC 27803</strain>
    </source>
</reference>
<evidence type="ECO:0000313" key="2">
    <source>
        <dbReference type="EMBL" id="ERK41145.1"/>
    </source>
</evidence>
<dbReference type="Proteomes" id="UP000016658">
    <property type="component" value="Unassembled WGS sequence"/>
</dbReference>
<dbReference type="AlphaFoldDB" id="U2NSZ3"/>
<comment type="caution">
    <text evidence="2">The sequence shown here is derived from an EMBL/GenBank/DDBJ whole genome shotgun (WGS) entry which is preliminary data.</text>
</comment>
<dbReference type="HOGENOM" id="CLU_3281258_0_0_9"/>
<proteinExistence type="predicted"/>